<dbReference type="InterPro" id="IPR020841">
    <property type="entry name" value="PKS_Beta-ketoAc_synthase_dom"/>
</dbReference>
<dbReference type="SUPFAM" id="SSF50129">
    <property type="entry name" value="GroES-like"/>
    <property type="match status" value="1"/>
</dbReference>
<dbReference type="InterPro" id="IPR057326">
    <property type="entry name" value="KR_dom"/>
</dbReference>
<feature type="active site" description="Proton acceptor; for dehydratase activity" evidence="8">
    <location>
        <position position="997"/>
    </location>
</feature>
<dbReference type="InterPro" id="IPR049552">
    <property type="entry name" value="PKS_DH_N"/>
</dbReference>
<dbReference type="InterPro" id="IPR036291">
    <property type="entry name" value="NAD(P)-bd_dom_sf"/>
</dbReference>
<dbReference type="InterPro" id="IPR056501">
    <property type="entry name" value="NAD-bd_HRPKS_sdrA"/>
</dbReference>
<dbReference type="SUPFAM" id="SSF55048">
    <property type="entry name" value="Probable ACP-binding domain of malonyl-CoA ACP transacylase"/>
    <property type="match status" value="1"/>
</dbReference>
<dbReference type="SMART" id="SM00826">
    <property type="entry name" value="PKS_DH"/>
    <property type="match status" value="1"/>
</dbReference>
<dbReference type="Gene3D" id="3.40.366.10">
    <property type="entry name" value="Malonyl-Coenzyme A Acyl Carrier Protein, domain 2"/>
    <property type="match status" value="1"/>
</dbReference>
<dbReference type="RefSeq" id="XP_043157528.1">
    <property type="nucleotide sequence ID" value="XM_043301593.1"/>
</dbReference>
<organism evidence="12 13">
    <name type="scientific">Aspergillus pseudoviridinutans</name>
    <dbReference type="NCBI Taxonomy" id="1517512"/>
    <lineage>
        <taxon>Eukaryota</taxon>
        <taxon>Fungi</taxon>
        <taxon>Dikarya</taxon>
        <taxon>Ascomycota</taxon>
        <taxon>Pezizomycotina</taxon>
        <taxon>Eurotiomycetes</taxon>
        <taxon>Eurotiomycetidae</taxon>
        <taxon>Eurotiales</taxon>
        <taxon>Aspergillaceae</taxon>
        <taxon>Aspergillus</taxon>
        <taxon>Aspergillus subgen. Fumigati</taxon>
    </lineage>
</organism>
<dbReference type="SUPFAM" id="SSF53335">
    <property type="entry name" value="S-adenosyl-L-methionine-dependent methyltransferases"/>
    <property type="match status" value="1"/>
</dbReference>
<dbReference type="Pfam" id="PF00698">
    <property type="entry name" value="Acyl_transf_1"/>
    <property type="match status" value="1"/>
</dbReference>
<keyword evidence="3" id="KW-0808">Transferase</keyword>
<gene>
    <name evidence="12" type="ORF">Asppvi_005677</name>
</gene>
<dbReference type="Pfam" id="PF08242">
    <property type="entry name" value="Methyltransf_12"/>
    <property type="match status" value="1"/>
</dbReference>
<dbReference type="Pfam" id="PF23114">
    <property type="entry name" value="NAD-bd_HRPKS_sdrA"/>
    <property type="match status" value="1"/>
</dbReference>
<dbReference type="PROSITE" id="PS50075">
    <property type="entry name" value="CARRIER"/>
    <property type="match status" value="1"/>
</dbReference>
<dbReference type="SMART" id="SM00822">
    <property type="entry name" value="PKS_KR"/>
    <property type="match status" value="1"/>
</dbReference>
<dbReference type="OrthoDB" id="329835at2759"/>
<dbReference type="Pfam" id="PF13602">
    <property type="entry name" value="ADH_zinc_N_2"/>
    <property type="match status" value="1"/>
</dbReference>
<dbReference type="InterPro" id="IPR013217">
    <property type="entry name" value="Methyltransf_12"/>
</dbReference>
<dbReference type="InterPro" id="IPR036736">
    <property type="entry name" value="ACP-like_sf"/>
</dbReference>
<evidence type="ECO:0000256" key="5">
    <source>
        <dbReference type="ARBA" id="ARBA00023002"/>
    </source>
</evidence>
<dbReference type="Pfam" id="PF08659">
    <property type="entry name" value="KR"/>
    <property type="match status" value="1"/>
</dbReference>
<keyword evidence="13" id="KW-1185">Reference proteome</keyword>
<dbReference type="SUPFAM" id="SSF52151">
    <property type="entry name" value="FabD/lysophospholipase-like"/>
    <property type="match status" value="1"/>
</dbReference>
<keyword evidence="6" id="KW-0511">Multifunctional enzyme</keyword>
<dbReference type="InterPro" id="IPR001227">
    <property type="entry name" value="Ac_transferase_dom_sf"/>
</dbReference>
<dbReference type="InterPro" id="IPR050091">
    <property type="entry name" value="PKS_NRPS_Biosynth_Enz"/>
</dbReference>
<dbReference type="PANTHER" id="PTHR43775">
    <property type="entry name" value="FATTY ACID SYNTHASE"/>
    <property type="match status" value="1"/>
</dbReference>
<dbReference type="InterPro" id="IPR016036">
    <property type="entry name" value="Malonyl_transacylase_ACP-bd"/>
</dbReference>
<feature type="domain" description="Ketosynthase family 3 (KS3)" evidence="10">
    <location>
        <begin position="17"/>
        <end position="440"/>
    </location>
</feature>
<dbReference type="InterPro" id="IPR020806">
    <property type="entry name" value="PKS_PP-bd"/>
</dbReference>
<evidence type="ECO:0000256" key="2">
    <source>
        <dbReference type="ARBA" id="ARBA00022553"/>
    </source>
</evidence>
<dbReference type="InterPro" id="IPR049900">
    <property type="entry name" value="PKS_mFAS_DH"/>
</dbReference>
<dbReference type="Pfam" id="PF21089">
    <property type="entry name" value="PKS_DH_N"/>
    <property type="match status" value="1"/>
</dbReference>
<dbReference type="Pfam" id="PF14765">
    <property type="entry name" value="PS-DH"/>
    <property type="match status" value="1"/>
</dbReference>
<dbReference type="Gene3D" id="3.30.70.3290">
    <property type="match status" value="1"/>
</dbReference>
<dbReference type="Proteomes" id="UP001043456">
    <property type="component" value="Unassembled WGS sequence"/>
</dbReference>
<dbReference type="GO" id="GO:0006633">
    <property type="term" value="P:fatty acid biosynthetic process"/>
    <property type="evidence" value="ECO:0007669"/>
    <property type="project" value="TreeGrafter"/>
</dbReference>
<dbReference type="Pfam" id="PF00550">
    <property type="entry name" value="PP-binding"/>
    <property type="match status" value="1"/>
</dbReference>
<dbReference type="SUPFAM" id="SSF51735">
    <property type="entry name" value="NAD(P)-binding Rossmann-fold domains"/>
    <property type="match status" value="2"/>
</dbReference>
<evidence type="ECO:0000256" key="4">
    <source>
        <dbReference type="ARBA" id="ARBA00022857"/>
    </source>
</evidence>
<feature type="region of interest" description="N-terminal hotdog fold" evidence="8">
    <location>
        <begin position="965"/>
        <end position="1104"/>
    </location>
</feature>
<dbReference type="Gene3D" id="3.10.129.110">
    <property type="entry name" value="Polyketide synthase dehydratase"/>
    <property type="match status" value="1"/>
</dbReference>
<dbReference type="InterPro" id="IPR020843">
    <property type="entry name" value="ER"/>
</dbReference>
<name>A0A9P3EUM0_9EURO</name>
<dbReference type="CDD" id="cd05195">
    <property type="entry name" value="enoyl_red"/>
    <property type="match status" value="1"/>
</dbReference>
<dbReference type="SMART" id="SM00827">
    <property type="entry name" value="PKS_AT"/>
    <property type="match status" value="1"/>
</dbReference>
<comment type="caution">
    <text evidence="12">The sequence shown here is derived from an EMBL/GenBank/DDBJ whole genome shotgun (WGS) entry which is preliminary data.</text>
</comment>
<dbReference type="InterPro" id="IPR032821">
    <property type="entry name" value="PKS_assoc"/>
</dbReference>
<dbReference type="CDD" id="cd00833">
    <property type="entry name" value="PKS"/>
    <property type="match status" value="1"/>
</dbReference>
<dbReference type="GO" id="GO:0044550">
    <property type="term" value="P:secondary metabolite biosynthetic process"/>
    <property type="evidence" value="ECO:0007669"/>
    <property type="project" value="UniProtKB-ARBA"/>
</dbReference>
<dbReference type="FunFam" id="3.40.366.10:FF:000002">
    <property type="entry name" value="Probable polyketide synthase 2"/>
    <property type="match status" value="1"/>
</dbReference>
<dbReference type="InterPro" id="IPR014030">
    <property type="entry name" value="Ketoacyl_synth_N"/>
</dbReference>
<protein>
    <submittedName>
        <fullName evidence="12">Polyketide synthase</fullName>
    </submittedName>
</protein>
<evidence type="ECO:0000256" key="8">
    <source>
        <dbReference type="PROSITE-ProRule" id="PRU01363"/>
    </source>
</evidence>
<keyword evidence="4" id="KW-0521">NADP</keyword>
<dbReference type="SMART" id="SM00829">
    <property type="entry name" value="PKS_ER"/>
    <property type="match status" value="1"/>
</dbReference>
<proteinExistence type="predicted"/>
<dbReference type="GeneID" id="67004288"/>
<dbReference type="SUPFAM" id="SSF53901">
    <property type="entry name" value="Thiolase-like"/>
    <property type="match status" value="1"/>
</dbReference>
<accession>A0A9P3EUM0</accession>
<feature type="active site" description="Proton donor; for dehydratase activity" evidence="8">
    <location>
        <position position="1187"/>
    </location>
</feature>
<dbReference type="InterPro" id="IPR029063">
    <property type="entry name" value="SAM-dependent_MTases_sf"/>
</dbReference>
<feature type="domain" description="PKS/mFAS DH" evidence="11">
    <location>
        <begin position="965"/>
        <end position="1276"/>
    </location>
</feature>
<dbReference type="PROSITE" id="PS52019">
    <property type="entry name" value="PKS_MFAS_DH"/>
    <property type="match status" value="1"/>
</dbReference>
<sequence>MGSIGNDCNGVTAGWANEPIAIIGMSAKFSGDATNTEKFWRMLVEGRSGWTPFPSSRFNAKGVYHPNNERLNSTHVTGAHFLEEDVGLFDAAFFGYSSETAASLDPQYRLQLESVYEALENAGLPLAQIAGSNTSVFTGVFVHDYRDSLLRDADNLPRLMATGTGVPMMSNRISHFFDFRGASMTIETACSSSMVAMHQAIQSLRTGEADMSIVGGANLTLNPDMFKALGSAGFLSADGKSYAFDSRASGYGRGEGVGTLVIKRLKDALASGDPIRAVIRESFLNQDGKTETITTPSLEAQEALIWACYRKAGLDPRDTQYFEAHGTGTQAGDTVEPRAIATIFASSDREPLLIGSVKTNIGHTEAASGLGSIIKTALAMEKGIIPPSINFEKPNPKIALEDWNLRLVRELEKWPAAAIRRASINNFGYGGANAHIIMEDGASWIPAFAGRNAYSNGHSNGHGIYRKHVQLDGHARISHDNSKVFVLSGKDEQACQRMISNLKDYLEQQKLTQPNPGELLESLAYTLGQRRTRFPWVAAHPVPVTEGIDTVIQALDSPKFKPIRSSRAPRIGMVFTGQGAQWYAMGRELVNAYPVYKESLEEAEGYLKDFGAEWSLMEELSRDAESSRINEVALSTPICVAVQISLVRLLRAWGVVPMAVTSHSSGEIAAAYTVGALSYQAAMAFSYYRAVLAADKRLRGPVKGGMVAVGLGLEDTESYLKRLTSGGQAVVACINSPSSITVAGDLSAVKELEDLAVADGVFARRLKVDVAWHSYHMAPIANVYVKALEELQSTDIDNALKTITFSSPVTGGRMIDAKEIASPEHWVQSLLQPVQFVDAFIDMIVGESGTSASNVDVVVEVGPHTALGGPIQEILALPEFKDLRIPYYGCLVRKTDARQSMQALAASLLQEGYPVDMEAVNFPHGREQHVKVLTELPSYPWNHQVKHWVEPRFNRALRERSHPPHDLLGSLVEGSNPETPSWRHILRISESPWTRDHVIQSNVVYPAAGYICLAIEAIRQLTTIDQKTGAKEISGYRLRDVDFLQALMIPDNAEGIEIQTTIRPVSEKDVSAQGWKHFEVWTVTADNRWTQHAKGLISIEFEFPSLEALKPTTRDFDIKGYTRRIIPADLFANLRALGIAHGPMFQNMKGIVQSGSEMRSMVTMTVADTTVPNDLPRDPVLHPVTLDSIITAPYSAVPGAAARETAAKVPRSVTNFWVSSKISHTAGYVFKTHSSLIRDDRQGMEADVSVVDPGDGNVVLEMKGFSYQSLGRSVSLQQSAPWETELCSKMDWSLDISFASPATFASIEKQLSCNIDPSEDSFRVDVWRVCVYFMQQALLALDPRDTECMGSHYAKYYAWMNDTVQRAASGQICIGSAEWLVDEEPEKQRRIDQVAKASVGGEMVCRLGAQLVPILRGQTAPLELMAEDNLLPKLYTETPKVKRMGSQLAGLLRHLAHKNPRARILEIGAGTGAMTRYALEALGTTTSGGPHASLYHYTDISAAFFEAARESLSAWSDLLSFDVLDIDQDPAAQGFTNGPYDIVIASRVLHTTKSISRTLNNVRSLLKPNGTLLLMEDVQCHIDAQFVSGLLPNWWLGEEPEREANPVLSAPMWDRYLRAAGFAVDLKLPDCESTESQTAITIMATVPMSLPPKLSVGPEKLVIVTSRRAGSPPSGWLQSLQDSIAACTEGEDRKLPVVQELESASATSTWFADKICIFIGEVDEPILYDLDSASLEGIRAMSTSCKGLIWVTRGGAVDCESPELSLAAGFVRSLRSEYVGRKLLTLDLDPKGPLWSDAGASAIVQILRTAFGNSEDGPGAEKGPTEFEYAERDGVILVPRLYHDVARDQMLSPNASDLDAKQTVVMEPFYQPDRPLCLQPESLAFGDDDKAYYDSLQPSLIEVEPRAYGTDLRHTDEHIIGLECAGIVTRVGSEAAAQGYVVGDRVVCLLSQSSFPSRATVGWRSTVRMPTELTFEEAASLPVAFLTAYFSLIAVARLQRTQSVLIHAAAGSVGQAAIMVAQHLGAEIFATVGSPEERELIMRRHGIPADHIFNSHDTSFGPATLAATNGYGVDVVLNSLAGPLLQESFNLVAPLGHFVEIGKHDSERNSNLEMRPFSRSVSFSAIDLPSLLERRGADVHRYLGEVMRLVEANAVAPVHPITAYSMGDIAEASRLLQTGHHMGKVVLSVGSHEMVPVLPRAVAAKLSPDASYLIVGGTGGLGQSVAHWMISRGARNLVLLSRSAAKSEKTAALAEELREAGCSRVLPVSCDVANEDDVARAIQVCAQEGLPPIRGVIHAAFVLHDSFVEKMTLDDYRYTTQSKVAGCWNLHNQFNLPGDLDFFVLFSSINGILGYASQAAYSAAGAYEDALAHWRVKHCGLPGVSIDLSVVNAVGYVAEANASETLRKSLLKAGRRVIDEDHVLASLESAILSPYDPQFVVGGINSGPGPHWELDGDLGRDMRVLPLRYRQPSAAAQEEQGQQNGSDPLAARMAVCASRDEAIRAVGSALAEMLADMFLVPVEDIDLSESPSQQGVDSLVAVEVRNMLFSQAGAELSIFNIMQSPSLAMLAADVVDRSKHVKFAAAS</sequence>
<dbReference type="Gene3D" id="3.90.180.10">
    <property type="entry name" value="Medium-chain alcohol dehydrogenases, catalytic domain"/>
    <property type="match status" value="1"/>
</dbReference>
<dbReference type="Pfam" id="PF02801">
    <property type="entry name" value="Ketoacyl-synt_C"/>
    <property type="match status" value="1"/>
</dbReference>
<dbReference type="SUPFAM" id="SSF47336">
    <property type="entry name" value="ACP-like"/>
    <property type="match status" value="1"/>
</dbReference>
<dbReference type="InterPro" id="IPR014031">
    <property type="entry name" value="Ketoacyl_synth_C"/>
</dbReference>
<dbReference type="InterPro" id="IPR016039">
    <property type="entry name" value="Thiolase-like"/>
</dbReference>
<dbReference type="Gene3D" id="3.40.47.10">
    <property type="match status" value="1"/>
</dbReference>
<dbReference type="SMART" id="SM00825">
    <property type="entry name" value="PKS_KS"/>
    <property type="match status" value="1"/>
</dbReference>
<feature type="domain" description="Carrier" evidence="9">
    <location>
        <begin position="2501"/>
        <end position="2578"/>
    </location>
</feature>
<dbReference type="PANTHER" id="PTHR43775:SF29">
    <property type="entry name" value="ASPERFURANONE POLYKETIDE SYNTHASE AFOG-RELATED"/>
    <property type="match status" value="1"/>
</dbReference>
<dbReference type="Gene3D" id="1.10.1200.10">
    <property type="entry name" value="ACP-like"/>
    <property type="match status" value="1"/>
</dbReference>
<evidence type="ECO:0000256" key="1">
    <source>
        <dbReference type="ARBA" id="ARBA00022450"/>
    </source>
</evidence>
<dbReference type="Pfam" id="PF16197">
    <property type="entry name" value="KAsynt_C_assoc"/>
    <property type="match status" value="1"/>
</dbReference>
<dbReference type="GO" id="GO:1901336">
    <property type="term" value="P:lactone biosynthetic process"/>
    <property type="evidence" value="ECO:0007669"/>
    <property type="project" value="UniProtKB-ARBA"/>
</dbReference>
<dbReference type="GO" id="GO:0004312">
    <property type="term" value="F:fatty acid synthase activity"/>
    <property type="evidence" value="ECO:0007669"/>
    <property type="project" value="TreeGrafter"/>
</dbReference>
<keyword evidence="2" id="KW-0597">Phosphoprotein</keyword>
<keyword evidence="1" id="KW-0596">Phosphopantetheine</keyword>
<dbReference type="Gene3D" id="3.40.50.720">
    <property type="entry name" value="NAD(P)-binding Rossmann-like Domain"/>
    <property type="match status" value="2"/>
</dbReference>
<dbReference type="InterPro" id="IPR013968">
    <property type="entry name" value="PKS_KR"/>
</dbReference>
<dbReference type="InterPro" id="IPR014043">
    <property type="entry name" value="Acyl_transferase_dom"/>
</dbReference>
<feature type="region of interest" description="C-terminal hotdog fold" evidence="8">
    <location>
        <begin position="1122"/>
        <end position="1276"/>
    </location>
</feature>
<evidence type="ECO:0000256" key="6">
    <source>
        <dbReference type="ARBA" id="ARBA00023268"/>
    </source>
</evidence>
<evidence type="ECO:0000259" key="10">
    <source>
        <dbReference type="PROSITE" id="PS52004"/>
    </source>
</evidence>
<dbReference type="InterPro" id="IPR020807">
    <property type="entry name" value="PKS_DH"/>
</dbReference>
<evidence type="ECO:0000313" key="12">
    <source>
        <dbReference type="EMBL" id="GIJ86782.1"/>
    </source>
</evidence>
<evidence type="ECO:0000256" key="3">
    <source>
        <dbReference type="ARBA" id="ARBA00022679"/>
    </source>
</evidence>
<dbReference type="Pfam" id="PF00109">
    <property type="entry name" value="ketoacyl-synt"/>
    <property type="match status" value="1"/>
</dbReference>
<evidence type="ECO:0000259" key="11">
    <source>
        <dbReference type="PROSITE" id="PS52019"/>
    </source>
</evidence>
<dbReference type="InterPro" id="IPR016035">
    <property type="entry name" value="Acyl_Trfase/lysoPLipase"/>
</dbReference>
<keyword evidence="7" id="KW-0012">Acyltransferase</keyword>
<dbReference type="EMBL" id="BHVY01000004">
    <property type="protein sequence ID" value="GIJ86782.1"/>
    <property type="molecule type" value="Genomic_DNA"/>
</dbReference>
<dbReference type="InterPro" id="IPR009081">
    <property type="entry name" value="PP-bd_ACP"/>
</dbReference>
<dbReference type="FunFam" id="3.40.50.720:FF:000209">
    <property type="entry name" value="Polyketide synthase Pks12"/>
    <property type="match status" value="1"/>
</dbReference>
<dbReference type="PROSITE" id="PS52004">
    <property type="entry name" value="KS3_2"/>
    <property type="match status" value="1"/>
</dbReference>
<dbReference type="Gene3D" id="3.40.50.150">
    <property type="entry name" value="Vaccinia Virus protein VP39"/>
    <property type="match status" value="1"/>
</dbReference>
<dbReference type="InterPro" id="IPR049551">
    <property type="entry name" value="PKS_DH_C"/>
</dbReference>
<evidence type="ECO:0000256" key="7">
    <source>
        <dbReference type="ARBA" id="ARBA00023315"/>
    </source>
</evidence>
<reference evidence="12 13" key="1">
    <citation type="submission" date="2018-10" db="EMBL/GenBank/DDBJ databases">
        <title>Pan-genome distribution and transcriptional activeness of fungal secondary metabolism genes in Aspergillus section Fumigati.</title>
        <authorList>
            <person name="Takahashi H."/>
            <person name="Umemura M."/>
            <person name="Ninomiya A."/>
            <person name="Kusuya Y."/>
            <person name="Urayama S."/>
            <person name="Shimizu M."/>
            <person name="Watanabe A."/>
            <person name="Kamei K."/>
            <person name="Yaguchi T."/>
            <person name="Hagiwara D."/>
        </authorList>
    </citation>
    <scope>NUCLEOTIDE SEQUENCE [LARGE SCALE GENOMIC DNA]</scope>
    <source>
        <strain evidence="12 13">IFM 55266</strain>
    </source>
</reference>
<dbReference type="SMART" id="SM00823">
    <property type="entry name" value="PKS_PP"/>
    <property type="match status" value="1"/>
</dbReference>
<keyword evidence="5" id="KW-0560">Oxidoreductase</keyword>
<dbReference type="GO" id="GO:0016491">
    <property type="term" value="F:oxidoreductase activity"/>
    <property type="evidence" value="ECO:0007669"/>
    <property type="project" value="UniProtKB-KW"/>
</dbReference>
<dbReference type="GO" id="GO:0031177">
    <property type="term" value="F:phosphopantetheine binding"/>
    <property type="evidence" value="ECO:0007669"/>
    <property type="project" value="InterPro"/>
</dbReference>
<dbReference type="CDD" id="cd02440">
    <property type="entry name" value="AdoMet_MTases"/>
    <property type="match status" value="1"/>
</dbReference>
<evidence type="ECO:0000259" key="9">
    <source>
        <dbReference type="PROSITE" id="PS50075"/>
    </source>
</evidence>
<dbReference type="InterPro" id="IPR042104">
    <property type="entry name" value="PKS_dehydratase_sf"/>
</dbReference>
<dbReference type="InterPro" id="IPR011032">
    <property type="entry name" value="GroES-like_sf"/>
</dbReference>
<evidence type="ECO:0000313" key="13">
    <source>
        <dbReference type="Proteomes" id="UP001043456"/>
    </source>
</evidence>